<dbReference type="RefSeq" id="WP_187784639.1">
    <property type="nucleotide sequence ID" value="NZ_JACTVA010000018.1"/>
</dbReference>
<sequence length="63" mass="6520">MDLPVTDAVAANGDANRTFPDRDAAAMRRAGGVLRIGPDAIAVRRICRESRFGVGGAAIGVQP</sequence>
<keyword evidence="2" id="KW-1185">Reference proteome</keyword>
<organism evidence="1 2">
    <name type="scientific">Teichococcus aerophilus</name>
    <dbReference type="NCBI Taxonomy" id="1224513"/>
    <lineage>
        <taxon>Bacteria</taxon>
        <taxon>Pseudomonadati</taxon>
        <taxon>Pseudomonadota</taxon>
        <taxon>Alphaproteobacteria</taxon>
        <taxon>Acetobacterales</taxon>
        <taxon>Roseomonadaceae</taxon>
        <taxon>Roseomonas</taxon>
    </lineage>
</organism>
<name>A0ABR7RLL3_9PROT</name>
<protein>
    <submittedName>
        <fullName evidence="1">Uncharacterized protein</fullName>
    </submittedName>
</protein>
<evidence type="ECO:0000313" key="1">
    <source>
        <dbReference type="EMBL" id="MBC9207469.1"/>
    </source>
</evidence>
<dbReference type="EMBL" id="JACTVA010000018">
    <property type="protein sequence ID" value="MBC9207469.1"/>
    <property type="molecule type" value="Genomic_DNA"/>
</dbReference>
<accession>A0ABR7RLL3</accession>
<gene>
    <name evidence="1" type="ORF">IBL26_11545</name>
</gene>
<evidence type="ECO:0000313" key="2">
    <source>
        <dbReference type="Proteomes" id="UP000626026"/>
    </source>
</evidence>
<proteinExistence type="predicted"/>
<comment type="caution">
    <text evidence="1">The sequence shown here is derived from an EMBL/GenBank/DDBJ whole genome shotgun (WGS) entry which is preliminary data.</text>
</comment>
<dbReference type="Proteomes" id="UP000626026">
    <property type="component" value="Unassembled WGS sequence"/>
</dbReference>
<reference evidence="1 2" key="1">
    <citation type="journal article" date="2013" name="Int. J. Syst. Evol. Microbiol.">
        <title>Roseomonas aerophila sp. nov., isolated from air.</title>
        <authorList>
            <person name="Kim S.J."/>
            <person name="Weon H.Y."/>
            <person name="Ahn J.H."/>
            <person name="Hong S.B."/>
            <person name="Seok S.J."/>
            <person name="Whang K.S."/>
            <person name="Kwon S.W."/>
        </authorList>
    </citation>
    <scope>NUCLEOTIDE SEQUENCE [LARGE SCALE GENOMIC DNA]</scope>
    <source>
        <strain evidence="1 2">NBRC 108923</strain>
    </source>
</reference>